<comment type="caution">
    <text evidence="1">The sequence shown here is derived from an EMBL/GenBank/DDBJ whole genome shotgun (WGS) entry which is preliminary data.</text>
</comment>
<evidence type="ECO:0000313" key="1">
    <source>
        <dbReference type="EMBL" id="TGX55850.1"/>
    </source>
</evidence>
<reference evidence="1 2" key="1">
    <citation type="submission" date="2019-04" db="EMBL/GenBank/DDBJ databases">
        <title>Sphingomonas psychrotolerans sp. nov., isolated from soil in the Tianshan Mountains, Xinjiang, China.</title>
        <authorList>
            <person name="Luo Y."/>
            <person name="Sheng H."/>
        </authorList>
    </citation>
    <scope>NUCLEOTIDE SEQUENCE [LARGE SCALE GENOMIC DNA]</scope>
    <source>
        <strain evidence="1 2">ZFGT-11</strain>
    </source>
</reference>
<dbReference type="RefSeq" id="WP_135962051.1">
    <property type="nucleotide sequence ID" value="NZ_SRXT01000001.1"/>
</dbReference>
<gene>
    <name evidence="1" type="ORF">E5A73_01615</name>
</gene>
<keyword evidence="2" id="KW-1185">Reference proteome</keyword>
<dbReference type="OrthoDB" id="6057847at2"/>
<dbReference type="Proteomes" id="UP000306147">
    <property type="component" value="Unassembled WGS sequence"/>
</dbReference>
<protein>
    <submittedName>
        <fullName evidence="1">Uncharacterized protein</fullName>
    </submittedName>
</protein>
<accession>A0A4S1XJ94</accession>
<proteinExistence type="predicted"/>
<name>A0A4S1XJ94_9SPHN</name>
<evidence type="ECO:0000313" key="2">
    <source>
        <dbReference type="Proteomes" id="UP000306147"/>
    </source>
</evidence>
<dbReference type="EMBL" id="SRXT01000001">
    <property type="protein sequence ID" value="TGX55850.1"/>
    <property type="molecule type" value="Genomic_DNA"/>
</dbReference>
<organism evidence="1 2">
    <name type="scientific">Sphingomonas gei</name>
    <dbReference type="NCBI Taxonomy" id="1395960"/>
    <lineage>
        <taxon>Bacteria</taxon>
        <taxon>Pseudomonadati</taxon>
        <taxon>Pseudomonadota</taxon>
        <taxon>Alphaproteobacteria</taxon>
        <taxon>Sphingomonadales</taxon>
        <taxon>Sphingomonadaceae</taxon>
        <taxon>Sphingomonas</taxon>
    </lineage>
</organism>
<dbReference type="AlphaFoldDB" id="A0A4S1XJ94"/>
<sequence>MSDEPAVLPDQARRLEVLRRRLSRKLAGFTVEIPEENARAAMMRYRPARGLFPVPELVLFTLRDVMDWRWHGHGEKVRWTVYGAIDGQRVAFEHQKFGFAVFVPKDRLDLQSRVEGQLRSAMREVEAYLRPFAEAQIDNGEVMIVNRFAEFDERYRFHRELADLAYRRGAAPPSSAEANGEQSEGEKMRSISADMTARLNAVISAEREGFFHSTAMIDAYFSCLEHRLVLLRAFMGKPFGEGEVLALLGMRWGDKLKLVLPGPSSRSAADVVGKMHRIKERIRNPFAHGGVENDQGSLFFRLPGIGPVPGNFTRFGDSVRFSMLPVDADDHAESCATFDKLDRLLAAGDLAGPDQFIKDSVDPVFDAHHCAEYAEAIAGGPDAINAYIEAWSSAWERHVNMDY</sequence>